<feature type="signal peptide" evidence="2">
    <location>
        <begin position="1"/>
        <end position="18"/>
    </location>
</feature>
<comment type="caution">
    <text evidence="4">The sequence shown here is derived from an EMBL/GenBank/DDBJ whole genome shotgun (WGS) entry which is preliminary data.</text>
</comment>
<dbReference type="Gene3D" id="3.40.50.1820">
    <property type="entry name" value="alpha/beta hydrolase"/>
    <property type="match status" value="1"/>
</dbReference>
<evidence type="ECO:0000313" key="5">
    <source>
        <dbReference type="Proteomes" id="UP001156921"/>
    </source>
</evidence>
<evidence type="ECO:0000259" key="3">
    <source>
        <dbReference type="Pfam" id="PF20434"/>
    </source>
</evidence>
<reference evidence="5" key="1">
    <citation type="journal article" date="2019" name="Int. J. Syst. Evol. Microbiol.">
        <title>The Global Catalogue of Microorganisms (GCM) 10K type strain sequencing project: providing services to taxonomists for standard genome sequencing and annotation.</title>
        <authorList>
            <consortium name="The Broad Institute Genomics Platform"/>
            <consortium name="The Broad Institute Genome Sequencing Center for Infectious Disease"/>
            <person name="Wu L."/>
            <person name="Ma J."/>
        </authorList>
    </citation>
    <scope>NUCLEOTIDE SEQUENCE [LARGE SCALE GENOMIC DNA]</scope>
    <source>
        <strain evidence="5">NBRC 110107</strain>
    </source>
</reference>
<dbReference type="InterPro" id="IPR049492">
    <property type="entry name" value="BD-FAE-like_dom"/>
</dbReference>
<feature type="domain" description="BD-FAE-like" evidence="3">
    <location>
        <begin position="64"/>
        <end position="257"/>
    </location>
</feature>
<dbReference type="Pfam" id="PF20434">
    <property type="entry name" value="BD-FAE"/>
    <property type="match status" value="1"/>
</dbReference>
<dbReference type="RefSeq" id="WP_284222219.1">
    <property type="nucleotide sequence ID" value="NZ_BSOY01000024.1"/>
</dbReference>
<feature type="chain" id="PRO_5046071046" description="BD-FAE-like domain-containing protein" evidence="2">
    <location>
        <begin position="19"/>
        <end position="306"/>
    </location>
</feature>
<evidence type="ECO:0000313" key="4">
    <source>
        <dbReference type="EMBL" id="GLS01365.1"/>
    </source>
</evidence>
<dbReference type="PANTHER" id="PTHR48081">
    <property type="entry name" value="AB HYDROLASE SUPERFAMILY PROTEIN C4A8.06C"/>
    <property type="match status" value="1"/>
</dbReference>
<evidence type="ECO:0000256" key="2">
    <source>
        <dbReference type="SAM" id="SignalP"/>
    </source>
</evidence>
<keyword evidence="2" id="KW-0732">Signal</keyword>
<keyword evidence="5" id="KW-1185">Reference proteome</keyword>
<keyword evidence="1" id="KW-0378">Hydrolase</keyword>
<accession>A0ABQ6BH44</accession>
<dbReference type="SUPFAM" id="SSF53474">
    <property type="entry name" value="alpha/beta-Hydrolases"/>
    <property type="match status" value="1"/>
</dbReference>
<dbReference type="PROSITE" id="PS51257">
    <property type="entry name" value="PROKAR_LIPOPROTEIN"/>
    <property type="match status" value="1"/>
</dbReference>
<dbReference type="EMBL" id="BSOY01000024">
    <property type="protein sequence ID" value="GLS01365.1"/>
    <property type="molecule type" value="Genomic_DNA"/>
</dbReference>
<gene>
    <name evidence="4" type="ORF">GCM10007859_13780</name>
</gene>
<dbReference type="PANTHER" id="PTHR48081:SF33">
    <property type="entry name" value="KYNURENINE FORMAMIDASE"/>
    <property type="match status" value="1"/>
</dbReference>
<name>A0ABQ6BH44_9CAUL</name>
<sequence>MRLMTAALAGLLATAACAPSPTLIAPVETRTPITFSQLLAQPRAPADQRIAYGPDALQFGELWLPRGRGRHPVIVLIHGGCWRADLPGKELMDYMAADLRDRGYAVWNLEYRRIGHPGGGYPGTFQDIAAGLDHLRAIAPQHRLDLRRVAVSGHSAGGHLALWAAARDRLPAESPLRTADPLPIRGVVSLAGIADLAAYRRTGPDACGGPSTIDGLVGVPQPGGRDVFADTSPPALLPLGDRQVVISGALDPIVPPRFGQDYAAAAAARGDPAGSIVLEGAGHFEVIDPTSAAWPRVVEAFAGLLR</sequence>
<dbReference type="InterPro" id="IPR029058">
    <property type="entry name" value="AB_hydrolase_fold"/>
</dbReference>
<dbReference type="Proteomes" id="UP001156921">
    <property type="component" value="Unassembled WGS sequence"/>
</dbReference>
<protein>
    <recommendedName>
        <fullName evidence="3">BD-FAE-like domain-containing protein</fullName>
    </recommendedName>
</protein>
<evidence type="ECO:0000256" key="1">
    <source>
        <dbReference type="ARBA" id="ARBA00022801"/>
    </source>
</evidence>
<dbReference type="InterPro" id="IPR050300">
    <property type="entry name" value="GDXG_lipolytic_enzyme"/>
</dbReference>
<proteinExistence type="predicted"/>
<organism evidence="4 5">
    <name type="scientific">Brevundimonas denitrificans</name>
    <dbReference type="NCBI Taxonomy" id="1443434"/>
    <lineage>
        <taxon>Bacteria</taxon>
        <taxon>Pseudomonadati</taxon>
        <taxon>Pseudomonadota</taxon>
        <taxon>Alphaproteobacteria</taxon>
        <taxon>Caulobacterales</taxon>
        <taxon>Caulobacteraceae</taxon>
        <taxon>Brevundimonas</taxon>
    </lineage>
</organism>